<dbReference type="InterPro" id="IPR004089">
    <property type="entry name" value="MCPsignal_dom"/>
</dbReference>
<dbReference type="EMBL" id="CP042243">
    <property type="protein sequence ID" value="QEK11114.1"/>
    <property type="molecule type" value="Genomic_DNA"/>
</dbReference>
<keyword evidence="7 9" id="KW-0807">Transducer</keyword>
<evidence type="ECO:0000256" key="4">
    <source>
        <dbReference type="ARBA" id="ARBA00022692"/>
    </source>
</evidence>
<evidence type="ECO:0000313" key="14">
    <source>
        <dbReference type="Proteomes" id="UP000324646"/>
    </source>
</evidence>
<name>A0A5C0SD21_CRATE</name>
<dbReference type="Pfam" id="PF00672">
    <property type="entry name" value="HAMP"/>
    <property type="match status" value="1"/>
</dbReference>
<dbReference type="PROSITE" id="PS50111">
    <property type="entry name" value="CHEMOTAXIS_TRANSDUC_2"/>
    <property type="match status" value="1"/>
</dbReference>
<dbReference type="SMART" id="SM00283">
    <property type="entry name" value="MA"/>
    <property type="match status" value="1"/>
</dbReference>
<dbReference type="Proteomes" id="UP000324646">
    <property type="component" value="Chromosome"/>
</dbReference>
<evidence type="ECO:0000256" key="1">
    <source>
        <dbReference type="ARBA" id="ARBA00004651"/>
    </source>
</evidence>
<evidence type="ECO:0000256" key="6">
    <source>
        <dbReference type="ARBA" id="ARBA00023136"/>
    </source>
</evidence>
<dbReference type="GO" id="GO:0007165">
    <property type="term" value="P:signal transduction"/>
    <property type="evidence" value="ECO:0007669"/>
    <property type="project" value="UniProtKB-KW"/>
</dbReference>
<dbReference type="CDD" id="cd06225">
    <property type="entry name" value="HAMP"/>
    <property type="match status" value="1"/>
</dbReference>
<keyword evidence="6 10" id="KW-0472">Membrane</keyword>
<dbReference type="RefSeq" id="WP_148808189.1">
    <property type="nucleotide sequence ID" value="NZ_CP042243.1"/>
</dbReference>
<dbReference type="PANTHER" id="PTHR32089:SF112">
    <property type="entry name" value="LYSOZYME-LIKE PROTEIN-RELATED"/>
    <property type="match status" value="1"/>
</dbReference>
<dbReference type="InterPro" id="IPR029151">
    <property type="entry name" value="Sensor-like_sf"/>
</dbReference>
<organism evidence="13 14">
    <name type="scientific">Crassaminicella thermophila</name>
    <dbReference type="NCBI Taxonomy" id="2599308"/>
    <lineage>
        <taxon>Bacteria</taxon>
        <taxon>Bacillati</taxon>
        <taxon>Bacillota</taxon>
        <taxon>Clostridia</taxon>
        <taxon>Eubacteriales</taxon>
        <taxon>Clostridiaceae</taxon>
        <taxon>Crassaminicella</taxon>
    </lineage>
</organism>
<evidence type="ECO:0000256" key="7">
    <source>
        <dbReference type="ARBA" id="ARBA00023224"/>
    </source>
</evidence>
<dbReference type="Gene3D" id="6.10.340.10">
    <property type="match status" value="1"/>
</dbReference>
<dbReference type="SMART" id="SM00304">
    <property type="entry name" value="HAMP"/>
    <property type="match status" value="1"/>
</dbReference>
<dbReference type="InterPro" id="IPR033479">
    <property type="entry name" value="dCache_1"/>
</dbReference>
<feature type="transmembrane region" description="Helical" evidence="10">
    <location>
        <begin position="277"/>
        <end position="297"/>
    </location>
</feature>
<dbReference type="Gene3D" id="1.10.287.950">
    <property type="entry name" value="Methyl-accepting chemotaxis protein"/>
    <property type="match status" value="1"/>
</dbReference>
<evidence type="ECO:0000256" key="3">
    <source>
        <dbReference type="ARBA" id="ARBA00022500"/>
    </source>
</evidence>
<reference evidence="13 14" key="1">
    <citation type="submission" date="2019-07" db="EMBL/GenBank/DDBJ databases">
        <title>Complete genome of Crassaminicella thermophila SY095.</title>
        <authorList>
            <person name="Li X."/>
        </authorList>
    </citation>
    <scope>NUCLEOTIDE SEQUENCE [LARGE SCALE GENOMIC DNA]</scope>
    <source>
        <strain evidence="13 14">SY095</strain>
    </source>
</reference>
<dbReference type="InterPro" id="IPR003660">
    <property type="entry name" value="HAMP_dom"/>
</dbReference>
<dbReference type="SUPFAM" id="SSF58104">
    <property type="entry name" value="Methyl-accepting chemotaxis protein (MCP) signaling domain"/>
    <property type="match status" value="1"/>
</dbReference>
<dbReference type="Pfam" id="PF02743">
    <property type="entry name" value="dCache_1"/>
    <property type="match status" value="1"/>
</dbReference>
<gene>
    <name evidence="13" type="ORF">FQB35_01350</name>
</gene>
<evidence type="ECO:0000313" key="13">
    <source>
        <dbReference type="EMBL" id="QEK11114.1"/>
    </source>
</evidence>
<dbReference type="CDD" id="cd12914">
    <property type="entry name" value="PDC1_DGC_like"/>
    <property type="match status" value="1"/>
</dbReference>
<dbReference type="CDD" id="cd11386">
    <property type="entry name" value="MCP_signal"/>
    <property type="match status" value="1"/>
</dbReference>
<keyword evidence="5 10" id="KW-1133">Transmembrane helix</keyword>
<evidence type="ECO:0000256" key="10">
    <source>
        <dbReference type="SAM" id="Phobius"/>
    </source>
</evidence>
<dbReference type="CDD" id="cd12912">
    <property type="entry name" value="PDC2_MCP_like"/>
    <property type="match status" value="1"/>
</dbReference>
<dbReference type="Gene3D" id="3.30.450.20">
    <property type="entry name" value="PAS domain"/>
    <property type="match status" value="1"/>
</dbReference>
<evidence type="ECO:0000256" key="5">
    <source>
        <dbReference type="ARBA" id="ARBA00022989"/>
    </source>
</evidence>
<dbReference type="PANTHER" id="PTHR32089">
    <property type="entry name" value="METHYL-ACCEPTING CHEMOTAXIS PROTEIN MCPB"/>
    <property type="match status" value="1"/>
</dbReference>
<dbReference type="GO" id="GO:0005886">
    <property type="term" value="C:plasma membrane"/>
    <property type="evidence" value="ECO:0007669"/>
    <property type="project" value="UniProtKB-SubCell"/>
</dbReference>
<keyword evidence="2" id="KW-1003">Cell membrane</keyword>
<protein>
    <submittedName>
        <fullName evidence="13">Methyl-accepting chemotaxis protein</fullName>
    </submittedName>
</protein>
<keyword evidence="4 10" id="KW-0812">Transmembrane</keyword>
<feature type="domain" description="HAMP" evidence="12">
    <location>
        <begin position="298"/>
        <end position="350"/>
    </location>
</feature>
<dbReference type="SUPFAM" id="SSF103190">
    <property type="entry name" value="Sensory domain-like"/>
    <property type="match status" value="1"/>
</dbReference>
<accession>A0A5C0SD21</accession>
<dbReference type="AlphaFoldDB" id="A0A5C0SD21"/>
<feature type="domain" description="Methyl-accepting transducer" evidence="11">
    <location>
        <begin position="369"/>
        <end position="626"/>
    </location>
</feature>
<dbReference type="KEGG" id="crs:FQB35_01350"/>
<keyword evidence="14" id="KW-1185">Reference proteome</keyword>
<evidence type="ECO:0000256" key="8">
    <source>
        <dbReference type="ARBA" id="ARBA00029447"/>
    </source>
</evidence>
<sequence>MKSLKYKITIPVLIFLIIGILALSGATFLQAKKIIINDVEQLAQSKTDKLVALADDKIHEWRSMITLLSLTDVVKNMDLNALKKFVSDNKEAFKDFETIIISDKYGKYLSSNGQGGNIIDRAYFPKVMAGQTVISKPIISKSTGNPIVVVAAPIKNDSGNVIGLIGGTVNLSVITDIVNAEKLGDTGYAYMIDQEGIVMAHPKKEMILKYNALQKGSTSQKELTKKMIKSKTGVEYYEFEGKRKIAVYAPLHSVGWSIAMTTYESEITNSVGKLRNIIVIIGLIMITVIGILIYFLIGRSIKPILQMANITKDVASGNLQVRVDVKSNDEIGVLADNFNHMIENMRGLLKEMNDMGMTVAATSQQMMASTSEASKVAEQVSETISELARGAMEQADSTQRGSNMVNQLIIGIKQIAESSNRAEKVTVIAKETIDAGMQIIDYQKSKMEENKQATKKVGEEISALSDKSQEIGQIVEVIGSIAEQTNLLALNAAIEAARAGEAGRGFAVVAEEVRKLAEESSKATQSISDIINEIQIGVESAVKEMDQTRVVVNDQENAVEQTVNVFNDTLKAVSDITNAVKLATQECEKLNEHSKVVGENIENIASITQQNAAGTEEVAASTEEQTAALEQLSASAEQLATISNKLQESIQKFKIE</sequence>
<dbReference type="Pfam" id="PF00015">
    <property type="entry name" value="MCPsignal"/>
    <property type="match status" value="1"/>
</dbReference>
<evidence type="ECO:0000259" key="11">
    <source>
        <dbReference type="PROSITE" id="PS50111"/>
    </source>
</evidence>
<proteinExistence type="inferred from homology"/>
<evidence type="ECO:0000256" key="2">
    <source>
        <dbReference type="ARBA" id="ARBA00022475"/>
    </source>
</evidence>
<comment type="similarity">
    <text evidence="8">Belongs to the methyl-accepting chemotaxis (MCP) protein family.</text>
</comment>
<dbReference type="OrthoDB" id="597657at2"/>
<keyword evidence="3" id="KW-0145">Chemotaxis</keyword>
<dbReference type="PROSITE" id="PS50885">
    <property type="entry name" value="HAMP"/>
    <property type="match status" value="1"/>
</dbReference>
<comment type="subcellular location">
    <subcellularLocation>
        <location evidence="1">Cell membrane</location>
        <topology evidence="1">Multi-pass membrane protein</topology>
    </subcellularLocation>
</comment>
<evidence type="ECO:0000259" key="12">
    <source>
        <dbReference type="PROSITE" id="PS50885"/>
    </source>
</evidence>
<evidence type="ECO:0000256" key="9">
    <source>
        <dbReference type="PROSITE-ProRule" id="PRU00284"/>
    </source>
</evidence>
<dbReference type="GO" id="GO:0006935">
    <property type="term" value="P:chemotaxis"/>
    <property type="evidence" value="ECO:0007669"/>
    <property type="project" value="UniProtKB-KW"/>
</dbReference>